<evidence type="ECO:0000256" key="1">
    <source>
        <dbReference type="SAM" id="Phobius"/>
    </source>
</evidence>
<name>A0A8H4RFR3_9HELO</name>
<evidence type="ECO:0000313" key="2">
    <source>
        <dbReference type="EMBL" id="KAF4627816.1"/>
    </source>
</evidence>
<comment type="caution">
    <text evidence="2">The sequence shown here is derived from an EMBL/GenBank/DDBJ whole genome shotgun (WGS) entry which is preliminary data.</text>
</comment>
<accession>A0A8H4RFR3</accession>
<dbReference type="EMBL" id="JAAMPI010000905">
    <property type="protein sequence ID" value="KAF4627816.1"/>
    <property type="molecule type" value="Genomic_DNA"/>
</dbReference>
<keyword evidence="1" id="KW-0472">Membrane</keyword>
<keyword evidence="1" id="KW-0812">Transmembrane</keyword>
<gene>
    <name evidence="2" type="ORF">G7Y89_g10336</name>
</gene>
<organism evidence="2 3">
    <name type="scientific">Cudoniella acicularis</name>
    <dbReference type="NCBI Taxonomy" id="354080"/>
    <lineage>
        <taxon>Eukaryota</taxon>
        <taxon>Fungi</taxon>
        <taxon>Dikarya</taxon>
        <taxon>Ascomycota</taxon>
        <taxon>Pezizomycotina</taxon>
        <taxon>Leotiomycetes</taxon>
        <taxon>Helotiales</taxon>
        <taxon>Tricladiaceae</taxon>
        <taxon>Cudoniella</taxon>
    </lineage>
</organism>
<evidence type="ECO:0000313" key="3">
    <source>
        <dbReference type="Proteomes" id="UP000566819"/>
    </source>
</evidence>
<dbReference type="OrthoDB" id="4140442at2759"/>
<keyword evidence="3" id="KW-1185">Reference proteome</keyword>
<keyword evidence="1" id="KW-1133">Transmembrane helix</keyword>
<proteinExistence type="predicted"/>
<feature type="transmembrane region" description="Helical" evidence="1">
    <location>
        <begin position="130"/>
        <end position="151"/>
    </location>
</feature>
<protein>
    <submittedName>
        <fullName evidence="2">Uncharacterized protein</fullName>
    </submittedName>
</protein>
<dbReference type="Proteomes" id="UP000566819">
    <property type="component" value="Unassembled WGS sequence"/>
</dbReference>
<dbReference type="AlphaFoldDB" id="A0A8H4RFR3"/>
<sequence length="310" mass="34766">MPESRPALNFFWMTQKSITVEALSRSSPPRFFSSAHILSAAKPKHIKPASKSISKDIIAPVISKSTNTPIANYKSLAATLAQKSHITPLYEAPSHTMFMWTSYGAAFFFFTYASYALYTYNAPPIGVPYWVPWVFGGVGFLMVFGAGFFVLGPVKLIRSISAVPRNVLLLSKNPAEVAAAAKAPELQLEVELRKMLPIPFFPARKVYVEPHNFILTHTLAAPTPVLRRAELMALQIHQEEEARKALEYERSHLLSAPFRHASKAFFTFFRASRRAWTREGFTYVKINNKVYKLDASGGWALDNGRALDKH</sequence>
<feature type="transmembrane region" description="Helical" evidence="1">
    <location>
        <begin position="97"/>
        <end position="118"/>
    </location>
</feature>
<reference evidence="2 3" key="1">
    <citation type="submission" date="2020-03" db="EMBL/GenBank/DDBJ databases">
        <title>Draft Genome Sequence of Cudoniella acicularis.</title>
        <authorList>
            <person name="Buettner E."/>
            <person name="Kellner H."/>
        </authorList>
    </citation>
    <scope>NUCLEOTIDE SEQUENCE [LARGE SCALE GENOMIC DNA]</scope>
    <source>
        <strain evidence="2 3">DSM 108380</strain>
    </source>
</reference>